<keyword evidence="1" id="KW-0489">Methyltransferase</keyword>
<keyword evidence="3" id="KW-0949">S-adenosyl-L-methionine</keyword>
<keyword evidence="4" id="KW-0472">Membrane</keyword>
<accession>A0AAV9ICI7</accession>
<dbReference type="EMBL" id="JANCYU010000027">
    <property type="protein sequence ID" value="KAK4525062.1"/>
    <property type="molecule type" value="Genomic_DNA"/>
</dbReference>
<dbReference type="Gene3D" id="3.40.50.150">
    <property type="entry name" value="Vaccinia Virus protein VP39"/>
    <property type="match status" value="1"/>
</dbReference>
<dbReference type="CDD" id="cd02440">
    <property type="entry name" value="AdoMet_MTases"/>
    <property type="match status" value="1"/>
</dbReference>
<evidence type="ECO:0000256" key="1">
    <source>
        <dbReference type="ARBA" id="ARBA00022603"/>
    </source>
</evidence>
<dbReference type="AlphaFoldDB" id="A0AAV9ICI7"/>
<dbReference type="PANTHER" id="PTHR43591:SF24">
    <property type="entry name" value="2-METHOXY-6-POLYPRENYL-1,4-BENZOQUINOL METHYLASE, MITOCHONDRIAL"/>
    <property type="match status" value="1"/>
</dbReference>
<proteinExistence type="predicted"/>
<feature type="transmembrane region" description="Helical" evidence="4">
    <location>
        <begin position="6"/>
        <end position="25"/>
    </location>
</feature>
<dbReference type="NCBIfam" id="TIGR01934">
    <property type="entry name" value="MenG_MenH_UbiE"/>
    <property type="match status" value="1"/>
</dbReference>
<keyword evidence="2" id="KW-0808">Transferase</keyword>
<evidence type="ECO:0008006" key="7">
    <source>
        <dbReference type="Google" id="ProtNLM"/>
    </source>
</evidence>
<evidence type="ECO:0000313" key="5">
    <source>
        <dbReference type="EMBL" id="KAK4525062.1"/>
    </source>
</evidence>
<dbReference type="GO" id="GO:0032259">
    <property type="term" value="P:methylation"/>
    <property type="evidence" value="ECO:0007669"/>
    <property type="project" value="UniProtKB-KW"/>
</dbReference>
<comment type="caution">
    <text evidence="5">The sequence shown here is derived from an EMBL/GenBank/DDBJ whole genome shotgun (WGS) entry which is preliminary data.</text>
</comment>
<dbReference type="GO" id="GO:0008168">
    <property type="term" value="F:methyltransferase activity"/>
    <property type="evidence" value="ECO:0007669"/>
    <property type="project" value="UniProtKB-KW"/>
</dbReference>
<dbReference type="PROSITE" id="PS01183">
    <property type="entry name" value="UBIE_1"/>
    <property type="match status" value="1"/>
</dbReference>
<dbReference type="PROSITE" id="PS51608">
    <property type="entry name" value="SAM_MT_UBIE"/>
    <property type="match status" value="1"/>
</dbReference>
<evidence type="ECO:0000256" key="2">
    <source>
        <dbReference type="ARBA" id="ARBA00022679"/>
    </source>
</evidence>
<reference evidence="5 6" key="1">
    <citation type="submission" date="2022-07" db="EMBL/GenBank/DDBJ databases">
        <title>Genome-wide signatures of adaptation to extreme environments.</title>
        <authorList>
            <person name="Cho C.H."/>
            <person name="Yoon H.S."/>
        </authorList>
    </citation>
    <scope>NUCLEOTIDE SEQUENCE [LARGE SCALE GENOMIC DNA]</scope>
    <source>
        <strain evidence="5 6">108.79 E11</strain>
    </source>
</reference>
<dbReference type="Pfam" id="PF01209">
    <property type="entry name" value="Ubie_methyltran"/>
    <property type="match status" value="1"/>
</dbReference>
<dbReference type="InterPro" id="IPR023576">
    <property type="entry name" value="UbiE/COQ5_MeTrFase_CS"/>
</dbReference>
<dbReference type="GO" id="GO:0042181">
    <property type="term" value="P:ketone biosynthetic process"/>
    <property type="evidence" value="ECO:0007669"/>
    <property type="project" value="UniProtKB-ARBA"/>
</dbReference>
<keyword evidence="4" id="KW-0812">Transmembrane</keyword>
<name>A0AAV9ICI7_9RHOD</name>
<gene>
    <name evidence="5" type="ORF">GAYE_SCF07G2967</name>
</gene>
<dbReference type="SUPFAM" id="SSF53335">
    <property type="entry name" value="S-adenosyl-L-methionine-dependent methyltransferases"/>
    <property type="match status" value="1"/>
</dbReference>
<sequence>MNKVVWIGLWCCGIVYLCWLAYVRLKRKKYTRFGSGEMFDSMAHYYDGMNRVISLGLDMSWRQYAVRHLVHLPLHSRVLDVAVGTGDLSLCLLRQRPDYQVVGIDPSVEMLQRAKRKLSGCSSSAVVLEKGEAEQLPFADGSFDAVMVAFGVRNFRDRKQGILEMARVLRNDDNLGGCPGKLLIMELTTRTNNDESYHSGRRAVLHRIAQLFIRYVVPCLGLWLTGSRYEYHYLQQSMQSFPDATTFQQFLQTECGLSMVAYERCLWGLGPDIYVLTKKSHHQQLQLGNA</sequence>
<dbReference type="InterPro" id="IPR004033">
    <property type="entry name" value="UbiE/COQ5_MeTrFase"/>
</dbReference>
<keyword evidence="4" id="KW-1133">Transmembrane helix</keyword>
<evidence type="ECO:0000313" key="6">
    <source>
        <dbReference type="Proteomes" id="UP001300502"/>
    </source>
</evidence>
<dbReference type="PANTHER" id="PTHR43591">
    <property type="entry name" value="METHYLTRANSFERASE"/>
    <property type="match status" value="1"/>
</dbReference>
<organism evidence="5 6">
    <name type="scientific">Galdieria yellowstonensis</name>
    <dbReference type="NCBI Taxonomy" id="3028027"/>
    <lineage>
        <taxon>Eukaryota</taxon>
        <taxon>Rhodophyta</taxon>
        <taxon>Bangiophyceae</taxon>
        <taxon>Galdieriales</taxon>
        <taxon>Galdieriaceae</taxon>
        <taxon>Galdieria</taxon>
    </lineage>
</organism>
<evidence type="ECO:0000256" key="4">
    <source>
        <dbReference type="SAM" id="Phobius"/>
    </source>
</evidence>
<keyword evidence="6" id="KW-1185">Reference proteome</keyword>
<dbReference type="InterPro" id="IPR029063">
    <property type="entry name" value="SAM-dependent_MTases_sf"/>
</dbReference>
<dbReference type="Proteomes" id="UP001300502">
    <property type="component" value="Unassembled WGS sequence"/>
</dbReference>
<evidence type="ECO:0000256" key="3">
    <source>
        <dbReference type="ARBA" id="ARBA00022691"/>
    </source>
</evidence>
<protein>
    <recommendedName>
        <fullName evidence="7">2-methoxy-6-polyprenyl-1,4-benzoquinol methylase</fullName>
    </recommendedName>
</protein>